<dbReference type="Proteomes" id="UP000007842">
    <property type="component" value="Chromosome"/>
</dbReference>
<evidence type="ECO:0000313" key="1">
    <source>
        <dbReference type="EMBL" id="AEW96007.1"/>
    </source>
</evidence>
<protein>
    <submittedName>
        <fullName evidence="1">Uncharacterized protein</fullName>
    </submittedName>
</protein>
<accession>F8JZC7</accession>
<reference evidence="2" key="1">
    <citation type="submission" date="2011-12" db="EMBL/GenBank/DDBJ databases">
        <title>Complete genome sequence of Streptomyces cattleya strain DSM 46488.</title>
        <authorList>
            <person name="Ou H.-Y."/>
            <person name="Li P."/>
            <person name="Zhao C."/>
            <person name="O'Hagan D."/>
            <person name="Deng Z."/>
        </authorList>
    </citation>
    <scope>NUCLEOTIDE SEQUENCE [LARGE SCALE GENOMIC DNA]</scope>
    <source>
        <strain evidence="2">ATCC 35852 / DSM 46488 / JCM 4925 / NBRC 14057 / NRRL 8057</strain>
    </source>
</reference>
<evidence type="ECO:0000313" key="2">
    <source>
        <dbReference type="Proteomes" id="UP000007842"/>
    </source>
</evidence>
<dbReference type="AlphaFoldDB" id="F8JZC7"/>
<gene>
    <name evidence="1" type="ordered locus">SCATT_36360</name>
</gene>
<dbReference type="KEGG" id="sct:SCAT_3644"/>
<keyword evidence="2" id="KW-1185">Reference proteome</keyword>
<organism evidence="1 2">
    <name type="scientific">Streptantibioticus cattleyicolor (strain ATCC 35852 / DSM 46488 / JCM 4925 / NBRC 14057 / NRRL 8057)</name>
    <name type="common">Streptomyces cattleya</name>
    <dbReference type="NCBI Taxonomy" id="1003195"/>
    <lineage>
        <taxon>Bacteria</taxon>
        <taxon>Bacillati</taxon>
        <taxon>Actinomycetota</taxon>
        <taxon>Actinomycetes</taxon>
        <taxon>Kitasatosporales</taxon>
        <taxon>Streptomycetaceae</taxon>
        <taxon>Streptantibioticus</taxon>
    </lineage>
</organism>
<dbReference type="KEGG" id="scy:SCATT_36360"/>
<name>F8JZC7_STREN</name>
<dbReference type="STRING" id="1003195.SCATT_36360"/>
<dbReference type="PATRIC" id="fig|1003195.11.peg.5108"/>
<proteinExistence type="predicted"/>
<dbReference type="RefSeq" id="WP_014144365.1">
    <property type="nucleotide sequence ID" value="NC_016111.1"/>
</dbReference>
<accession>G8X016</accession>
<dbReference type="HOGENOM" id="CLU_1420705_0_0_11"/>
<dbReference type="EMBL" id="CP003219">
    <property type="protein sequence ID" value="AEW96007.1"/>
    <property type="molecule type" value="Genomic_DNA"/>
</dbReference>
<sequence length="191" mass="20060">MGDTERERALRKRADVLAAALVVLGCTPERAEDATVDLAVQHATLLAAALAPYGEDAPDPDTVYGGPAVFALAAQNVHGRPVHRHMPVHDHLISLLAVAADHVRALFGADGDGHPQPRLLLATRGFLHALIGTAGRTAQHLRSAYMGPTGRQAPSGAETISYAVDGDVLARAAADAAHAAERLRTELDRLT</sequence>
<dbReference type="PROSITE" id="PS51257">
    <property type="entry name" value="PROKAR_LIPOPROTEIN"/>
    <property type="match status" value="1"/>
</dbReference>